<sequence length="315" mass="34379">MESNIIISVEDIYKSYGNVHALEGVSFQVPRGSILGLLGPNGAGKTTLVNILTTLLKPDKGRALISGIDVARQPSKVRSRIGLAGQFAAVDENLTGKENLELVGTLYHLPRAEVRVRARRLLEEFSLTDAVNRKTKTYSGGMRRRLDVASSLIGEPEILFLDEPTTGLDPKSRLELWETIEGLVRKGTTVLLTTQYLEEADYLTDRIVIIDQGKVVAQGTSKELKSTIGGGVLEIHVADKQHVVALVEALNVFGPHADFALGIVTIPVKEGTKTLSETIRKIDAANIEISDIELRKPTLDEVFLELTGNNRPVPK</sequence>
<dbReference type="Proteomes" id="UP000178820">
    <property type="component" value="Unassembled WGS sequence"/>
</dbReference>
<keyword evidence="5 10" id="KW-0067">ATP-binding</keyword>
<dbReference type="EMBL" id="MHOT01000013">
    <property type="protein sequence ID" value="OGZ69233.1"/>
    <property type="molecule type" value="Genomic_DNA"/>
</dbReference>
<dbReference type="GO" id="GO:0016887">
    <property type="term" value="F:ATP hydrolysis activity"/>
    <property type="evidence" value="ECO:0007669"/>
    <property type="project" value="InterPro"/>
</dbReference>
<dbReference type="PROSITE" id="PS50893">
    <property type="entry name" value="ABC_TRANSPORTER_2"/>
    <property type="match status" value="1"/>
</dbReference>
<dbReference type="SUPFAM" id="SSF52540">
    <property type="entry name" value="P-loop containing nucleoside triphosphate hydrolases"/>
    <property type="match status" value="1"/>
</dbReference>
<dbReference type="GO" id="GO:0043215">
    <property type="term" value="P:daunorubicin transport"/>
    <property type="evidence" value="ECO:0007669"/>
    <property type="project" value="InterPro"/>
</dbReference>
<keyword evidence="6" id="KW-1278">Translocase</keyword>
<keyword evidence="3" id="KW-1003">Cell membrane</keyword>
<dbReference type="InterPro" id="IPR017871">
    <property type="entry name" value="ABC_transporter-like_CS"/>
</dbReference>
<dbReference type="STRING" id="1802207.A3D44_00915"/>
<keyword evidence="2" id="KW-0813">Transport</keyword>
<dbReference type="PROSITE" id="PS00211">
    <property type="entry name" value="ABC_TRANSPORTER_1"/>
    <property type="match status" value="1"/>
</dbReference>
<comment type="subcellular location">
    <subcellularLocation>
        <location evidence="1">Cell membrane</location>
        <topology evidence="1">Peripheral membrane protein</topology>
        <orientation evidence="1">Cytoplasmic side</orientation>
    </subcellularLocation>
</comment>
<evidence type="ECO:0000256" key="2">
    <source>
        <dbReference type="ARBA" id="ARBA00022448"/>
    </source>
</evidence>
<proteinExistence type="inferred from homology"/>
<dbReference type="NCBIfam" id="TIGR01188">
    <property type="entry name" value="drrA"/>
    <property type="match status" value="1"/>
</dbReference>
<dbReference type="Pfam" id="PF13732">
    <property type="entry name" value="DrrA1-3_C"/>
    <property type="match status" value="1"/>
</dbReference>
<dbReference type="SMART" id="SM00382">
    <property type="entry name" value="AAA"/>
    <property type="match status" value="1"/>
</dbReference>
<evidence type="ECO:0000256" key="4">
    <source>
        <dbReference type="ARBA" id="ARBA00022741"/>
    </source>
</evidence>
<evidence type="ECO:0000256" key="8">
    <source>
        <dbReference type="ARBA" id="ARBA00049985"/>
    </source>
</evidence>
<dbReference type="InterPro" id="IPR005894">
    <property type="entry name" value="DrrA"/>
</dbReference>
<evidence type="ECO:0000259" key="9">
    <source>
        <dbReference type="PROSITE" id="PS50893"/>
    </source>
</evidence>
<dbReference type="GO" id="GO:0005886">
    <property type="term" value="C:plasma membrane"/>
    <property type="evidence" value="ECO:0007669"/>
    <property type="project" value="UniProtKB-SubCell"/>
</dbReference>
<protein>
    <submittedName>
        <fullName evidence="10">Daunorubicin/doxorubicin resistance ABC transporter ATP-binding protein DrrA</fullName>
    </submittedName>
</protein>
<organism evidence="10 11">
    <name type="scientific">Candidatus Staskawiczbacteria bacterium RIFCSPHIGHO2_02_FULL_42_22</name>
    <dbReference type="NCBI Taxonomy" id="1802207"/>
    <lineage>
        <taxon>Bacteria</taxon>
        <taxon>Candidatus Staskawicziibacteriota</taxon>
    </lineage>
</organism>
<keyword evidence="7" id="KW-0472">Membrane</keyword>
<accession>A0A1G2I391</accession>
<feature type="domain" description="ABC transporter" evidence="9">
    <location>
        <begin position="7"/>
        <end position="237"/>
    </location>
</feature>
<evidence type="ECO:0000256" key="1">
    <source>
        <dbReference type="ARBA" id="ARBA00004413"/>
    </source>
</evidence>
<comment type="similarity">
    <text evidence="8">Belongs to the ABC transporter superfamily. Drug exporter-1 (DrugE1) (TC 3.A.1.105) family.</text>
</comment>
<keyword evidence="4" id="KW-0547">Nucleotide-binding</keyword>
<dbReference type="InterPro" id="IPR003439">
    <property type="entry name" value="ABC_transporter-like_ATP-bd"/>
</dbReference>
<dbReference type="Pfam" id="PF00005">
    <property type="entry name" value="ABC_tran"/>
    <property type="match status" value="1"/>
</dbReference>
<dbReference type="InterPro" id="IPR050763">
    <property type="entry name" value="ABC_transporter_ATP-binding"/>
</dbReference>
<comment type="caution">
    <text evidence="10">The sequence shown here is derived from an EMBL/GenBank/DDBJ whole genome shotgun (WGS) entry which is preliminary data.</text>
</comment>
<dbReference type="InterPro" id="IPR027417">
    <property type="entry name" value="P-loop_NTPase"/>
</dbReference>
<evidence type="ECO:0000256" key="5">
    <source>
        <dbReference type="ARBA" id="ARBA00022840"/>
    </source>
</evidence>
<dbReference type="InterPro" id="IPR025302">
    <property type="entry name" value="DrrA1/2-like_C"/>
</dbReference>
<dbReference type="Gene3D" id="3.40.50.300">
    <property type="entry name" value="P-loop containing nucleotide triphosphate hydrolases"/>
    <property type="match status" value="1"/>
</dbReference>
<gene>
    <name evidence="10" type="ORF">A3D44_00915</name>
</gene>
<evidence type="ECO:0000256" key="6">
    <source>
        <dbReference type="ARBA" id="ARBA00022967"/>
    </source>
</evidence>
<evidence type="ECO:0000313" key="11">
    <source>
        <dbReference type="Proteomes" id="UP000178820"/>
    </source>
</evidence>
<reference evidence="10 11" key="1">
    <citation type="journal article" date="2016" name="Nat. Commun.">
        <title>Thousands of microbial genomes shed light on interconnected biogeochemical processes in an aquifer system.</title>
        <authorList>
            <person name="Anantharaman K."/>
            <person name="Brown C.T."/>
            <person name="Hug L.A."/>
            <person name="Sharon I."/>
            <person name="Castelle C.J."/>
            <person name="Probst A.J."/>
            <person name="Thomas B.C."/>
            <person name="Singh A."/>
            <person name="Wilkins M.J."/>
            <person name="Karaoz U."/>
            <person name="Brodie E.L."/>
            <person name="Williams K.H."/>
            <person name="Hubbard S.S."/>
            <person name="Banfield J.F."/>
        </authorList>
    </citation>
    <scope>NUCLEOTIDE SEQUENCE [LARGE SCALE GENOMIC DNA]</scope>
</reference>
<dbReference type="FunFam" id="3.40.50.300:FF:000589">
    <property type="entry name" value="ABC transporter, ATP-binding subunit"/>
    <property type="match status" value="1"/>
</dbReference>
<evidence type="ECO:0000313" key="10">
    <source>
        <dbReference type="EMBL" id="OGZ69233.1"/>
    </source>
</evidence>
<evidence type="ECO:0000256" key="3">
    <source>
        <dbReference type="ARBA" id="ARBA00022475"/>
    </source>
</evidence>
<dbReference type="GO" id="GO:1900753">
    <property type="term" value="P:doxorubicin transport"/>
    <property type="evidence" value="ECO:0007669"/>
    <property type="project" value="InterPro"/>
</dbReference>
<evidence type="ECO:0000256" key="7">
    <source>
        <dbReference type="ARBA" id="ARBA00023136"/>
    </source>
</evidence>
<dbReference type="GO" id="GO:0005524">
    <property type="term" value="F:ATP binding"/>
    <property type="evidence" value="ECO:0007669"/>
    <property type="project" value="UniProtKB-KW"/>
</dbReference>
<dbReference type="PANTHER" id="PTHR42711:SF19">
    <property type="entry name" value="DOXORUBICIN RESISTANCE ATP-BINDING PROTEIN DRRA"/>
    <property type="match status" value="1"/>
</dbReference>
<dbReference type="AlphaFoldDB" id="A0A1G2I391"/>
<dbReference type="InterPro" id="IPR003593">
    <property type="entry name" value="AAA+_ATPase"/>
</dbReference>
<dbReference type="PANTHER" id="PTHR42711">
    <property type="entry name" value="ABC TRANSPORTER ATP-BINDING PROTEIN"/>
    <property type="match status" value="1"/>
</dbReference>
<name>A0A1G2I391_9BACT</name>